<evidence type="ECO:0000256" key="1">
    <source>
        <dbReference type="SAM" id="Phobius"/>
    </source>
</evidence>
<dbReference type="EMBL" id="RXIH01000046">
    <property type="protein sequence ID" value="RZN55234.1"/>
    <property type="molecule type" value="Genomic_DNA"/>
</dbReference>
<feature type="transmembrane region" description="Helical" evidence="1">
    <location>
        <begin position="36"/>
        <end position="55"/>
    </location>
</feature>
<feature type="transmembrane region" description="Helical" evidence="1">
    <location>
        <begin position="86"/>
        <end position="106"/>
    </location>
</feature>
<reference evidence="3 5" key="1">
    <citation type="journal article" date="2019" name="Nat. Microbiol.">
        <title>Expanding anaerobic alkane metabolism in the domain of Archaea.</title>
        <authorList>
            <person name="Wang Y."/>
            <person name="Wegener G."/>
            <person name="Hou J."/>
            <person name="Wang F."/>
            <person name="Xiao X."/>
        </authorList>
    </citation>
    <scope>NUCLEOTIDE SEQUENCE [LARGE SCALE GENOMIC DNA]</scope>
    <source>
        <strain evidence="3">WYZ-LMO11</strain>
    </source>
</reference>
<sequence>MKINLENISILRQFHVLYAIINIIVIYIVLSNFKFIGYDIFIPFHIIISLVIFLGSLNKIPFHPIFDIFIIPFALLIIIPDNLLKKILLCIFGPISLGLNLSKSLSSVINITNFEDRGIKSGIILFTTYFLIGLFSLFILNVHYFIFLIVFLKLIAFIMKIKSKEFTIYKDYTKTKFSLKLSFLLLWLIFSCIDAILEVFFTLFIIKNLLIFKISYYLPQLFLC</sequence>
<feature type="transmembrane region" description="Helical" evidence="1">
    <location>
        <begin position="62"/>
        <end position="80"/>
    </location>
</feature>
<feature type="transmembrane region" description="Helical" evidence="1">
    <location>
        <begin position="181"/>
        <end position="206"/>
    </location>
</feature>
<dbReference type="Proteomes" id="UP000316080">
    <property type="component" value="Unassembled WGS sequence"/>
</dbReference>
<evidence type="ECO:0000313" key="3">
    <source>
        <dbReference type="EMBL" id="TDA38859.1"/>
    </source>
</evidence>
<gene>
    <name evidence="3" type="ORF">DSO09_03170</name>
    <name evidence="2" type="ORF">EF809_05790</name>
</gene>
<evidence type="ECO:0000313" key="4">
    <source>
        <dbReference type="Proteomes" id="UP000316080"/>
    </source>
</evidence>
<dbReference type="Proteomes" id="UP000317265">
    <property type="component" value="Unassembled WGS sequence"/>
</dbReference>
<feature type="transmembrane region" description="Helical" evidence="1">
    <location>
        <begin position="118"/>
        <end position="138"/>
    </location>
</feature>
<accession>A0A520KE03</accession>
<keyword evidence="1" id="KW-1133">Transmembrane helix</keyword>
<dbReference type="EMBL" id="QNVI01000041">
    <property type="protein sequence ID" value="TDA38859.1"/>
    <property type="molecule type" value="Genomic_DNA"/>
</dbReference>
<comment type="caution">
    <text evidence="2">The sequence shown here is derived from an EMBL/GenBank/DDBJ whole genome shotgun (WGS) entry which is preliminary data.</text>
</comment>
<feature type="transmembrane region" description="Helical" evidence="1">
    <location>
        <begin position="12"/>
        <end position="30"/>
    </location>
</feature>
<protein>
    <submittedName>
        <fullName evidence="2">Uncharacterized protein</fullName>
    </submittedName>
</protein>
<evidence type="ECO:0000313" key="5">
    <source>
        <dbReference type="Proteomes" id="UP000317265"/>
    </source>
</evidence>
<proteinExistence type="predicted"/>
<evidence type="ECO:0000313" key="2">
    <source>
        <dbReference type="EMBL" id="RZN55234.1"/>
    </source>
</evidence>
<organism evidence="2 4">
    <name type="scientific">Thermoproteota archaeon</name>
    <dbReference type="NCBI Taxonomy" id="2056631"/>
    <lineage>
        <taxon>Archaea</taxon>
        <taxon>Thermoproteota</taxon>
    </lineage>
</organism>
<feature type="transmembrane region" description="Helical" evidence="1">
    <location>
        <begin position="144"/>
        <end position="161"/>
    </location>
</feature>
<dbReference type="AlphaFoldDB" id="A0A520KE03"/>
<name>A0A520KE03_9CREN</name>
<reference evidence="2 4" key="2">
    <citation type="journal article" date="2019" name="Nat. Microbiol.">
        <title>Wide diversity of methane and short-chain alkane metabolisms in uncultured archaea.</title>
        <authorList>
            <person name="Borrel G."/>
            <person name="Adam P.S."/>
            <person name="McKay L.J."/>
            <person name="Chen L.X."/>
            <person name="Sierra-Garcia I.N."/>
            <person name="Sieber C.M."/>
            <person name="Letourneur Q."/>
            <person name="Ghozlane A."/>
            <person name="Andersen G.L."/>
            <person name="Li W.J."/>
            <person name="Hallam S.J."/>
            <person name="Muyzer G."/>
            <person name="de Oliveira V.M."/>
            <person name="Inskeep W.P."/>
            <person name="Banfield J.F."/>
            <person name="Gribaldo S."/>
        </authorList>
    </citation>
    <scope>NUCLEOTIDE SEQUENCE [LARGE SCALE GENOMIC DNA]</scope>
    <source>
        <strain evidence="2">Verst-YHS</strain>
    </source>
</reference>
<keyword evidence="1" id="KW-0812">Transmembrane</keyword>
<keyword evidence="1" id="KW-0472">Membrane</keyword>